<name>I9QLE6_HELPX</name>
<accession>I9QLE6</accession>
<dbReference type="PATRIC" id="fig|992027.3.peg.973"/>
<evidence type="ECO:0000313" key="2">
    <source>
        <dbReference type="Proteomes" id="UP000004260"/>
    </source>
</evidence>
<protein>
    <submittedName>
        <fullName evidence="1">Uncharacterized protein</fullName>
    </submittedName>
</protein>
<sequence>MIRSNLDSSHDSLFPVLYSNPHSFKRNEVIPLFAPLNWLKRSFKKTLKL</sequence>
<dbReference type="Proteomes" id="UP000004260">
    <property type="component" value="Unassembled WGS sequence"/>
</dbReference>
<proteinExistence type="predicted"/>
<dbReference type="EMBL" id="AKNV01000004">
    <property type="protein sequence ID" value="EJB33929.1"/>
    <property type="molecule type" value="Genomic_DNA"/>
</dbReference>
<gene>
    <name evidence="1" type="ORF">HPNQ4053_0993</name>
</gene>
<comment type="caution">
    <text evidence="1">The sequence shown here is derived from an EMBL/GenBank/DDBJ whole genome shotgun (WGS) entry which is preliminary data.</text>
</comment>
<reference evidence="1 2" key="1">
    <citation type="journal article" date="2013" name="Pathog. Dis.">
        <title>Genome sequences of 65 Helicobacter pylori strains isolated from asymptomatic individuals and patients with gastric cancer, peptic ulcer disease, or gastritis.</title>
        <authorList>
            <person name="Blanchard T.G."/>
            <person name="Czinn S.J."/>
            <person name="Correa P."/>
            <person name="Nakazawa T."/>
            <person name="Keelan M."/>
            <person name="Morningstar L."/>
            <person name="Santana-Cruz I."/>
            <person name="Maroo A."/>
            <person name="McCracken C."/>
            <person name="Shefchek K."/>
            <person name="Daugherty S."/>
            <person name="Song Y."/>
            <person name="Fraser C.M."/>
            <person name="Fricke W.F."/>
        </authorList>
    </citation>
    <scope>NUCLEOTIDE SEQUENCE [LARGE SCALE GENOMIC DNA]</scope>
    <source>
        <strain evidence="1 2">NQ4053</strain>
    </source>
</reference>
<evidence type="ECO:0000313" key="1">
    <source>
        <dbReference type="EMBL" id="EJB33929.1"/>
    </source>
</evidence>
<organism evidence="1 2">
    <name type="scientific">Helicobacter pylori NQ4053</name>
    <dbReference type="NCBI Taxonomy" id="992027"/>
    <lineage>
        <taxon>Bacteria</taxon>
        <taxon>Pseudomonadati</taxon>
        <taxon>Campylobacterota</taxon>
        <taxon>Epsilonproteobacteria</taxon>
        <taxon>Campylobacterales</taxon>
        <taxon>Helicobacteraceae</taxon>
        <taxon>Helicobacter</taxon>
    </lineage>
</organism>
<dbReference type="AlphaFoldDB" id="I9QLE6"/>
<dbReference type="RefSeq" id="WP_001874643.1">
    <property type="nucleotide sequence ID" value="NZ_AKNV01000004.1"/>
</dbReference>